<dbReference type="PRINTS" id="PR00919">
    <property type="entry name" value="THERMOPTASE"/>
</dbReference>
<protein>
    <submittedName>
        <fullName evidence="10">Aminopeptidase</fullName>
    </submittedName>
</protein>
<evidence type="ECO:0000313" key="11">
    <source>
        <dbReference type="Proteomes" id="UP001597285"/>
    </source>
</evidence>
<evidence type="ECO:0000256" key="4">
    <source>
        <dbReference type="ARBA" id="ARBA00008236"/>
    </source>
</evidence>
<keyword evidence="9" id="KW-0482">Metalloprotease</keyword>
<proteinExistence type="inferred from homology"/>
<dbReference type="EMBL" id="JBHUFF010000009">
    <property type="protein sequence ID" value="MFD1799206.1"/>
    <property type="molecule type" value="Genomic_DNA"/>
</dbReference>
<dbReference type="RefSeq" id="WP_058918896.1">
    <property type="nucleotide sequence ID" value="NZ_JBHSQC010000004.1"/>
</dbReference>
<evidence type="ECO:0000256" key="2">
    <source>
        <dbReference type="ARBA" id="ARBA00001946"/>
    </source>
</evidence>
<gene>
    <name evidence="10" type="ORF">ACFSBK_04935</name>
</gene>
<dbReference type="Pfam" id="PF02073">
    <property type="entry name" value="Peptidase_M29"/>
    <property type="match status" value="1"/>
</dbReference>
<dbReference type="SUPFAM" id="SSF144052">
    <property type="entry name" value="Thermophilic metalloprotease-like"/>
    <property type="match status" value="1"/>
</dbReference>
<evidence type="ECO:0000256" key="9">
    <source>
        <dbReference type="ARBA" id="ARBA00023049"/>
    </source>
</evidence>
<evidence type="ECO:0000256" key="1">
    <source>
        <dbReference type="ARBA" id="ARBA00001941"/>
    </source>
</evidence>
<evidence type="ECO:0000256" key="5">
    <source>
        <dbReference type="ARBA" id="ARBA00022438"/>
    </source>
</evidence>
<keyword evidence="7" id="KW-0479">Metal-binding</keyword>
<dbReference type="InterPro" id="IPR000787">
    <property type="entry name" value="Peptidase_M29"/>
</dbReference>
<comment type="cofactor">
    <cofactor evidence="2">
        <name>Mg(2+)</name>
        <dbReference type="ChEBI" id="CHEBI:18420"/>
    </cofactor>
</comment>
<keyword evidence="6" id="KW-0645">Protease</keyword>
<dbReference type="PANTHER" id="PTHR34448:SF3">
    <property type="entry name" value="AMINOPEPTIDASE AMPS"/>
    <property type="match status" value="1"/>
</dbReference>
<accession>A0ABW4NLS0</accession>
<keyword evidence="8" id="KW-0378">Hydrolase</keyword>
<dbReference type="InterPro" id="IPR052170">
    <property type="entry name" value="M29_Exopeptidase"/>
</dbReference>
<evidence type="ECO:0000256" key="6">
    <source>
        <dbReference type="ARBA" id="ARBA00022670"/>
    </source>
</evidence>
<sequence>MVLPNFNELLNKYAYAIVKTGINVQKGHTVILQTDVDQAPLARLITKKAYELGAKEVIVKWSDDIVNREQFIGTPQDILTDIPQYKIDESLDMVAKGASRISLRSSDPDALAGVDGEKVAAYQSAVGKALSEQRKATQANKVSWVVAAAAGSKWAAKVFPDLATEEEQVDALWDAIFKAVHMYDADPIATWEQKDVTLNEKADELNKEQFVALHYTAPGTDLTVGLPVNHRWEGAGSDNVRGERFMANMPTEEVFTAPDANRVDGVVKSTKPLSYAGTTILDMEFTFKDGKVVNVTAAEGEDVLKRLIETDEGAAHLGEVALVPDPSPISQSGITFYNTLFDENASNHLALGSAYAFSLIGGTEMSEEELKAAGLNRSTVHVDFMIGSKDMDIDGIRKDGSKVPVFRNGDWA</sequence>
<dbReference type="Proteomes" id="UP001597285">
    <property type="component" value="Unassembled WGS sequence"/>
</dbReference>
<comment type="cofactor">
    <cofactor evidence="3">
        <name>Zn(2+)</name>
        <dbReference type="ChEBI" id="CHEBI:29105"/>
    </cofactor>
</comment>
<dbReference type="Gene3D" id="3.40.1830.10">
    <property type="entry name" value="Thermophilic metalloprotease (M29)"/>
    <property type="match status" value="1"/>
</dbReference>
<evidence type="ECO:0000256" key="8">
    <source>
        <dbReference type="ARBA" id="ARBA00022801"/>
    </source>
</evidence>
<comment type="similarity">
    <text evidence="4">Belongs to the peptidase M29 family.</text>
</comment>
<name>A0ABW4NLS0_9LACT</name>
<reference evidence="11" key="1">
    <citation type="journal article" date="2019" name="Int. J. Syst. Evol. Microbiol.">
        <title>The Global Catalogue of Microorganisms (GCM) 10K type strain sequencing project: providing services to taxonomists for standard genome sequencing and annotation.</title>
        <authorList>
            <consortium name="The Broad Institute Genomics Platform"/>
            <consortium name="The Broad Institute Genome Sequencing Center for Infectious Disease"/>
            <person name="Wu L."/>
            <person name="Ma J."/>
        </authorList>
    </citation>
    <scope>NUCLEOTIDE SEQUENCE [LARGE SCALE GENOMIC DNA]</scope>
    <source>
        <strain evidence="11">KCTC 42143</strain>
    </source>
</reference>
<evidence type="ECO:0000256" key="3">
    <source>
        <dbReference type="ARBA" id="ARBA00001947"/>
    </source>
</evidence>
<keyword evidence="11" id="KW-1185">Reference proteome</keyword>
<keyword evidence="5 10" id="KW-0031">Aminopeptidase</keyword>
<dbReference type="GO" id="GO:0004177">
    <property type="term" value="F:aminopeptidase activity"/>
    <property type="evidence" value="ECO:0007669"/>
    <property type="project" value="UniProtKB-KW"/>
</dbReference>
<comment type="cofactor">
    <cofactor evidence="1">
        <name>Co(2+)</name>
        <dbReference type="ChEBI" id="CHEBI:48828"/>
    </cofactor>
</comment>
<evidence type="ECO:0000256" key="7">
    <source>
        <dbReference type="ARBA" id="ARBA00022723"/>
    </source>
</evidence>
<comment type="caution">
    <text evidence="10">The sequence shown here is derived from an EMBL/GenBank/DDBJ whole genome shotgun (WGS) entry which is preliminary data.</text>
</comment>
<dbReference type="PANTHER" id="PTHR34448">
    <property type="entry name" value="AMINOPEPTIDASE"/>
    <property type="match status" value="1"/>
</dbReference>
<evidence type="ECO:0000313" key="10">
    <source>
        <dbReference type="EMBL" id="MFD1799206.1"/>
    </source>
</evidence>
<dbReference type="InterPro" id="IPR035097">
    <property type="entry name" value="M29_N-terminal"/>
</dbReference>
<organism evidence="10 11">
    <name type="scientific">Carnobacterium antarcticum</name>
    <dbReference type="NCBI Taxonomy" id="2126436"/>
    <lineage>
        <taxon>Bacteria</taxon>
        <taxon>Bacillati</taxon>
        <taxon>Bacillota</taxon>
        <taxon>Bacilli</taxon>
        <taxon>Lactobacillales</taxon>
        <taxon>Carnobacteriaceae</taxon>
        <taxon>Carnobacterium</taxon>
    </lineage>
</organism>